<protein>
    <submittedName>
        <fullName evidence="5">ABC transporter ATP-binding protein</fullName>
    </submittedName>
</protein>
<keyword evidence="1" id="KW-0813">Transport</keyword>
<dbReference type="Proteomes" id="UP001290455">
    <property type="component" value="Unassembled WGS sequence"/>
</dbReference>
<gene>
    <name evidence="5" type="ORF">SM124_01710</name>
</gene>
<keyword evidence="2" id="KW-0547">Nucleotide-binding</keyword>
<sequence>MMLSVKIEKKLHDFELHTSFTARNGITGIIGPSGCGKSLTLQCIAGLVTPDKGKIMIEEKVFYDSNSKTNIKTRHRNIGYVFQHYALFPHLNVEQNIAFGLKGMDKQDIKDKVSQMLEKVLLKGYEKRYPYELSGGQQQRVALARTLITEPDLLLLDEPFSALDYHVKDLLEQELLHIIKENFTGVVLLVTHNMEEAYRLCDDLLLLHEGQVVQFGQKNAVFRRPENVAAAKIIGCKNILKIDSLKEWDNGIECLVQNTRIWLNPQSLKGRLVTHIGIHDEDIRFVNEENEPNTFPFEVIHTVTGLKQSSVTIRVGSILLHTAVSNNDISRILAKKLNVYLPPEKLFFLVG</sequence>
<accession>A0ABU5ITI0</accession>
<organism evidence="5 6">
    <name type="scientific">Robertmurraya mangrovi</name>
    <dbReference type="NCBI Taxonomy" id="3098077"/>
    <lineage>
        <taxon>Bacteria</taxon>
        <taxon>Bacillati</taxon>
        <taxon>Bacillota</taxon>
        <taxon>Bacilli</taxon>
        <taxon>Bacillales</taxon>
        <taxon>Bacillaceae</taxon>
        <taxon>Robertmurraya</taxon>
    </lineage>
</organism>
<dbReference type="InterPro" id="IPR003439">
    <property type="entry name" value="ABC_transporter-like_ATP-bd"/>
</dbReference>
<dbReference type="PROSITE" id="PS00211">
    <property type="entry name" value="ABC_TRANSPORTER_1"/>
    <property type="match status" value="1"/>
</dbReference>
<dbReference type="InterPro" id="IPR027417">
    <property type="entry name" value="P-loop_NTPase"/>
</dbReference>
<comment type="caution">
    <text evidence="5">The sequence shown here is derived from an EMBL/GenBank/DDBJ whole genome shotgun (WGS) entry which is preliminary data.</text>
</comment>
<dbReference type="InterPro" id="IPR017871">
    <property type="entry name" value="ABC_transporter-like_CS"/>
</dbReference>
<name>A0ABU5ITI0_9BACI</name>
<evidence type="ECO:0000256" key="3">
    <source>
        <dbReference type="ARBA" id="ARBA00022840"/>
    </source>
</evidence>
<dbReference type="SUPFAM" id="SSF52540">
    <property type="entry name" value="P-loop containing nucleoside triphosphate hydrolases"/>
    <property type="match status" value="1"/>
</dbReference>
<dbReference type="EMBL" id="JAXOFX010000001">
    <property type="protein sequence ID" value="MDZ5470454.1"/>
    <property type="molecule type" value="Genomic_DNA"/>
</dbReference>
<feature type="domain" description="ABC transporter" evidence="4">
    <location>
        <begin position="2"/>
        <end position="234"/>
    </location>
</feature>
<proteinExistence type="predicted"/>
<dbReference type="PROSITE" id="PS50893">
    <property type="entry name" value="ABC_TRANSPORTER_2"/>
    <property type="match status" value="1"/>
</dbReference>
<evidence type="ECO:0000256" key="2">
    <source>
        <dbReference type="ARBA" id="ARBA00022741"/>
    </source>
</evidence>
<dbReference type="InterPro" id="IPR050093">
    <property type="entry name" value="ABC_SmlMolc_Importer"/>
</dbReference>
<evidence type="ECO:0000313" key="5">
    <source>
        <dbReference type="EMBL" id="MDZ5470454.1"/>
    </source>
</evidence>
<dbReference type="SMART" id="SM00382">
    <property type="entry name" value="AAA"/>
    <property type="match status" value="1"/>
</dbReference>
<dbReference type="InterPro" id="IPR003593">
    <property type="entry name" value="AAA+_ATPase"/>
</dbReference>
<evidence type="ECO:0000256" key="1">
    <source>
        <dbReference type="ARBA" id="ARBA00022448"/>
    </source>
</evidence>
<evidence type="ECO:0000259" key="4">
    <source>
        <dbReference type="PROSITE" id="PS50893"/>
    </source>
</evidence>
<dbReference type="PANTHER" id="PTHR42781:SF4">
    <property type="entry name" value="SPERMIDINE_PUTRESCINE IMPORT ATP-BINDING PROTEIN POTA"/>
    <property type="match status" value="1"/>
</dbReference>
<keyword evidence="3 5" id="KW-0067">ATP-binding</keyword>
<dbReference type="RefSeq" id="WP_322444755.1">
    <property type="nucleotide sequence ID" value="NZ_JAXOFX010000001.1"/>
</dbReference>
<dbReference type="PANTHER" id="PTHR42781">
    <property type="entry name" value="SPERMIDINE/PUTRESCINE IMPORT ATP-BINDING PROTEIN POTA"/>
    <property type="match status" value="1"/>
</dbReference>
<dbReference type="Pfam" id="PF00005">
    <property type="entry name" value="ABC_tran"/>
    <property type="match status" value="1"/>
</dbReference>
<keyword evidence="6" id="KW-1185">Reference proteome</keyword>
<reference evidence="5 6" key="1">
    <citation type="submission" date="2023-11" db="EMBL/GenBank/DDBJ databases">
        <title>Bacillus jintuensis, isolated from a mudflat on the Beibu Gulf coast.</title>
        <authorList>
            <person name="Li M."/>
        </authorList>
    </citation>
    <scope>NUCLEOTIDE SEQUENCE [LARGE SCALE GENOMIC DNA]</scope>
    <source>
        <strain evidence="5 6">31A1R</strain>
    </source>
</reference>
<evidence type="ECO:0000313" key="6">
    <source>
        <dbReference type="Proteomes" id="UP001290455"/>
    </source>
</evidence>
<dbReference type="Gene3D" id="3.40.50.300">
    <property type="entry name" value="P-loop containing nucleotide triphosphate hydrolases"/>
    <property type="match status" value="1"/>
</dbReference>
<dbReference type="GO" id="GO:0005524">
    <property type="term" value="F:ATP binding"/>
    <property type="evidence" value="ECO:0007669"/>
    <property type="project" value="UniProtKB-KW"/>
</dbReference>